<feature type="compositionally biased region" description="Gly residues" evidence="5">
    <location>
        <begin position="311"/>
        <end position="323"/>
    </location>
</feature>
<dbReference type="Pfam" id="PF05179">
    <property type="entry name" value="CDC73_C"/>
    <property type="match status" value="1"/>
</dbReference>
<dbReference type="GO" id="GO:0000993">
    <property type="term" value="F:RNA polymerase II complex binding"/>
    <property type="evidence" value="ECO:0007669"/>
    <property type="project" value="TreeGrafter"/>
</dbReference>
<feature type="compositionally biased region" description="Low complexity" evidence="5">
    <location>
        <begin position="281"/>
        <end position="310"/>
    </location>
</feature>
<evidence type="ECO:0000313" key="8">
    <source>
        <dbReference type="EMBL" id="GIL82154.1"/>
    </source>
</evidence>
<evidence type="ECO:0000256" key="2">
    <source>
        <dbReference type="ARBA" id="ARBA00010427"/>
    </source>
</evidence>
<evidence type="ECO:0000256" key="3">
    <source>
        <dbReference type="ARBA" id="ARBA00023163"/>
    </source>
</evidence>
<evidence type="ECO:0000259" key="6">
    <source>
        <dbReference type="Pfam" id="PF05179"/>
    </source>
</evidence>
<dbReference type="OrthoDB" id="2186602at2759"/>
<dbReference type="Pfam" id="PF16050">
    <property type="entry name" value="CDC73_N"/>
    <property type="match status" value="1"/>
</dbReference>
<gene>
    <name evidence="8" type="ORF">Vretifemale_11085</name>
    <name evidence="9" type="ORF">Vretimale_7163</name>
</gene>
<comment type="similarity">
    <text evidence="2">Belongs to the CDC73 family.</text>
</comment>
<dbReference type="Proteomes" id="UP000747110">
    <property type="component" value="Unassembled WGS sequence"/>
</dbReference>
<sequence>MDPLSVLRDFNTSNKLNLVQQTDGNVQFGDRYSFPAATPVYKAAFAQAASAYYSLQDVLFYLKNRNLKPQEYVMAANQSGVANINIVDRKKILDVLDGVTALDPSLVPSSAVAAAVAVAPRETAAGSEPQAKRQRLAEPDEASAMKGLMEQEKQLRNRNTMLLAPNKDFRRVLEVLLDVKKQVAAMKQEVAAAAAAAAGAGGGGKAASAAPSSATSGRPQDARGGSARYGRDDPHKGSSGSAYGKPSAAAPPPTTGGYVPVRKGGPSTSGGPPPPPPPPSSSGAKGAATAAVKSHASGSGSAGSSKVAATGGSGRGSGAGAGVAAGKSADGSVKKGGVPIIVVPSGLTSMINMYNAKSFLEEGRFVPAAKAQAAASGAPKPTSLTFRRTANRGSPGVEYAVTDRPPAPGSPDWDRVVAVVVQGAKWQFKDWPHKGAKDGDLMEAFAKVCGFYIHFADEKVGPPVSDWNVRAIPLHRENRHKDMTAMLELYRHLDVFLQAKRSTLAF</sequence>
<organism evidence="8 10">
    <name type="scientific">Volvox reticuliferus</name>
    <dbReference type="NCBI Taxonomy" id="1737510"/>
    <lineage>
        <taxon>Eukaryota</taxon>
        <taxon>Viridiplantae</taxon>
        <taxon>Chlorophyta</taxon>
        <taxon>core chlorophytes</taxon>
        <taxon>Chlorophyceae</taxon>
        <taxon>CS clade</taxon>
        <taxon>Chlamydomonadales</taxon>
        <taxon>Volvocaceae</taxon>
        <taxon>Volvox</taxon>
    </lineage>
</organism>
<dbReference type="GO" id="GO:0032968">
    <property type="term" value="P:positive regulation of transcription elongation by RNA polymerase II"/>
    <property type="evidence" value="ECO:0007669"/>
    <property type="project" value="TreeGrafter"/>
</dbReference>
<comment type="caution">
    <text evidence="8">The sequence shown here is derived from an EMBL/GenBank/DDBJ whole genome shotgun (WGS) entry which is preliminary data.</text>
</comment>
<dbReference type="PANTHER" id="PTHR12466">
    <property type="entry name" value="CDC73 DOMAIN PROTEIN"/>
    <property type="match status" value="1"/>
</dbReference>
<keyword evidence="4" id="KW-0539">Nucleus</keyword>
<dbReference type="InterPro" id="IPR031336">
    <property type="entry name" value="CDC73_C"/>
</dbReference>
<feature type="compositionally biased region" description="Low complexity" evidence="5">
    <location>
        <begin position="206"/>
        <end position="217"/>
    </location>
</feature>
<accession>A0A8J4CFV9</accession>
<evidence type="ECO:0000256" key="1">
    <source>
        <dbReference type="ARBA" id="ARBA00004123"/>
    </source>
</evidence>
<evidence type="ECO:0000313" key="9">
    <source>
        <dbReference type="EMBL" id="GIM02244.1"/>
    </source>
</evidence>
<keyword evidence="3" id="KW-0804">Transcription</keyword>
<dbReference type="GO" id="GO:0006368">
    <property type="term" value="P:transcription elongation by RNA polymerase II"/>
    <property type="evidence" value="ECO:0007669"/>
    <property type="project" value="InterPro"/>
</dbReference>
<name>A0A8J4CFV9_9CHLO</name>
<keyword evidence="10" id="KW-1185">Reference proteome</keyword>
<dbReference type="Proteomes" id="UP000722791">
    <property type="component" value="Unassembled WGS sequence"/>
</dbReference>
<evidence type="ECO:0000313" key="10">
    <source>
        <dbReference type="Proteomes" id="UP000747110"/>
    </source>
</evidence>
<evidence type="ECO:0000259" key="7">
    <source>
        <dbReference type="Pfam" id="PF16050"/>
    </source>
</evidence>
<reference evidence="8" key="1">
    <citation type="journal article" date="2021" name="Proc. Natl. Acad. Sci. U.S.A.">
        <title>Three genomes in the algal genus Volvox reveal the fate of a haploid sex-determining region after a transition to homothallism.</title>
        <authorList>
            <person name="Yamamoto K."/>
            <person name="Hamaji T."/>
            <person name="Kawai-Toyooka H."/>
            <person name="Matsuzaki R."/>
            <person name="Takahashi F."/>
            <person name="Nishimura Y."/>
            <person name="Kawachi M."/>
            <person name="Noguchi H."/>
            <person name="Minakuchi Y."/>
            <person name="Umen J.G."/>
            <person name="Toyoda A."/>
            <person name="Nozaki H."/>
        </authorList>
    </citation>
    <scope>NUCLEOTIDE SEQUENCE</scope>
    <source>
        <strain evidence="9">NIES-3785</strain>
        <strain evidence="8">NIES-3786</strain>
    </source>
</reference>
<dbReference type="InterPro" id="IPR007852">
    <property type="entry name" value="Cdc73/Parafibromin"/>
</dbReference>
<feature type="region of interest" description="Disordered" evidence="5">
    <location>
        <begin position="123"/>
        <end position="143"/>
    </location>
</feature>
<proteinExistence type="inferred from homology"/>
<feature type="compositionally biased region" description="Pro residues" evidence="5">
    <location>
        <begin position="271"/>
        <end position="280"/>
    </location>
</feature>
<dbReference type="EMBL" id="BNCQ01000011">
    <property type="protein sequence ID" value="GIM02244.1"/>
    <property type="molecule type" value="Genomic_DNA"/>
</dbReference>
<dbReference type="GO" id="GO:0016593">
    <property type="term" value="C:Cdc73/Paf1 complex"/>
    <property type="evidence" value="ECO:0007669"/>
    <property type="project" value="InterPro"/>
</dbReference>
<dbReference type="EMBL" id="BNCP01000023">
    <property type="protein sequence ID" value="GIL82154.1"/>
    <property type="molecule type" value="Genomic_DNA"/>
</dbReference>
<dbReference type="Gene3D" id="3.40.50.11990">
    <property type="entry name" value="RNA polymerase II accessory factor, Cdc73 C-terminal domain"/>
    <property type="match status" value="1"/>
</dbReference>
<evidence type="ECO:0000256" key="5">
    <source>
        <dbReference type="SAM" id="MobiDB-lite"/>
    </source>
</evidence>
<feature type="region of interest" description="Disordered" evidence="5">
    <location>
        <begin position="200"/>
        <end position="336"/>
    </location>
</feature>
<dbReference type="InterPro" id="IPR038103">
    <property type="entry name" value="CDC73_C_sf"/>
</dbReference>
<evidence type="ECO:0000256" key="4">
    <source>
        <dbReference type="ARBA" id="ARBA00023242"/>
    </source>
</evidence>
<comment type="subcellular location">
    <subcellularLocation>
        <location evidence="1">Nucleus</location>
    </subcellularLocation>
</comment>
<feature type="domain" description="Paf1 complex subunit Cdc73 N-terminal" evidence="7">
    <location>
        <begin position="2"/>
        <end position="138"/>
    </location>
</feature>
<dbReference type="InterPro" id="IPR032041">
    <property type="entry name" value="Cdc73_N"/>
</dbReference>
<protein>
    <submittedName>
        <fullName evidence="8">Uncharacterized protein</fullName>
    </submittedName>
</protein>
<feature type="domain" description="Cell division control protein 73 C-terminal" evidence="6">
    <location>
        <begin position="338"/>
        <end position="495"/>
    </location>
</feature>
<dbReference type="PANTHER" id="PTHR12466:SF8">
    <property type="entry name" value="PARAFIBROMIN"/>
    <property type="match status" value="1"/>
</dbReference>
<dbReference type="AlphaFoldDB" id="A0A8J4CFV9"/>